<dbReference type="InterPro" id="IPR005025">
    <property type="entry name" value="FMN_Rdtase-like_dom"/>
</dbReference>
<evidence type="ECO:0000313" key="5">
    <source>
        <dbReference type="Proteomes" id="UP000017118"/>
    </source>
</evidence>
<evidence type="ECO:0000256" key="2">
    <source>
        <dbReference type="ARBA" id="ARBA00022643"/>
    </source>
</evidence>
<name>U5MSL5_CLOSA</name>
<dbReference type="PANTHER" id="PTHR43278:SF2">
    <property type="entry name" value="IRON-SULFUR FLAVOPROTEIN"/>
    <property type="match status" value="1"/>
</dbReference>
<dbReference type="EMBL" id="CP006721">
    <property type="protein sequence ID" value="AGX42651.1"/>
    <property type="molecule type" value="Genomic_DNA"/>
</dbReference>
<dbReference type="GO" id="GO:0016491">
    <property type="term" value="F:oxidoreductase activity"/>
    <property type="evidence" value="ECO:0007669"/>
    <property type="project" value="InterPro"/>
</dbReference>
<dbReference type="eggNOG" id="COG0655">
    <property type="taxonomic scope" value="Bacteria"/>
</dbReference>
<evidence type="ECO:0000259" key="3">
    <source>
        <dbReference type="Pfam" id="PF03358"/>
    </source>
</evidence>
<dbReference type="InterPro" id="IPR029039">
    <property type="entry name" value="Flavoprotein-like_sf"/>
</dbReference>
<keyword evidence="5" id="KW-1185">Reference proteome</keyword>
<dbReference type="InterPro" id="IPR051796">
    <property type="entry name" value="ISF_SsuE-like"/>
</dbReference>
<proteinExistence type="predicted"/>
<dbReference type="PATRIC" id="fig|1345695.3.peg.1607"/>
<feature type="domain" description="NADPH-dependent FMN reductase-like" evidence="3">
    <location>
        <begin position="32"/>
        <end position="138"/>
    </location>
</feature>
<dbReference type="AlphaFoldDB" id="U5MSL5"/>
<evidence type="ECO:0000256" key="1">
    <source>
        <dbReference type="ARBA" id="ARBA00022630"/>
    </source>
</evidence>
<reference evidence="4 5" key="1">
    <citation type="journal article" date="2013" name="Genome Announc.">
        <title>Complete Genome Sequence of the Solvent Producer Clostridium saccharobutylicum NCP262 (DSM 13864).</title>
        <authorList>
            <person name="Poehlein A."/>
            <person name="Hartwich K."/>
            <person name="Krabben P."/>
            <person name="Ehrenreich A."/>
            <person name="Liebl W."/>
            <person name="Durre P."/>
            <person name="Gottschalk G."/>
            <person name="Daniel R."/>
        </authorList>
    </citation>
    <scope>NUCLEOTIDE SEQUENCE [LARGE SCALE GENOMIC DNA]</scope>
    <source>
        <strain evidence="4">DSM 13864</strain>
    </source>
</reference>
<dbReference type="Proteomes" id="UP000017118">
    <property type="component" value="Chromosome"/>
</dbReference>
<sequence>MIDIVLYYNHYTINKDDFIINFYKIGNGVIHMNVIAINGSPRKKDNTAILLNKALEGAASNGAEVEMINLYDFNYKGCRSCFMCKLTNGNSYGQCCINDEISSILNKIKNVDAIILGSPIYLGLITGEMKSFMERLIFPYLVYDENYSSLFPKRISVGLIYTFGVDEQKLEQTKWKEPLKYNEFLIERFLGKAESIFVTDTYQFDDYSKYVSTAFDANKKLKRRKEVFPQDCKKAFELGKRLVQM</sequence>
<gene>
    <name evidence="4" type="ORF">CLSA_c16530</name>
</gene>
<dbReference type="KEGG" id="csb:CLSA_c16530"/>
<organism evidence="4 5">
    <name type="scientific">Clostridium saccharobutylicum DSM 13864</name>
    <dbReference type="NCBI Taxonomy" id="1345695"/>
    <lineage>
        <taxon>Bacteria</taxon>
        <taxon>Bacillati</taxon>
        <taxon>Bacillota</taxon>
        <taxon>Clostridia</taxon>
        <taxon>Eubacteriales</taxon>
        <taxon>Clostridiaceae</taxon>
        <taxon>Clostridium</taxon>
    </lineage>
</organism>
<dbReference type="PANTHER" id="PTHR43278">
    <property type="entry name" value="NAD(P)H-DEPENDENT FMN-CONTAINING OXIDOREDUCTASE YWQN-RELATED"/>
    <property type="match status" value="1"/>
</dbReference>
<keyword evidence="2" id="KW-0288">FMN</keyword>
<dbReference type="SUPFAM" id="SSF52218">
    <property type="entry name" value="Flavoproteins"/>
    <property type="match status" value="1"/>
</dbReference>
<keyword evidence="1" id="KW-0285">Flavoprotein</keyword>
<dbReference type="HOGENOM" id="CLU_050993_2_0_9"/>
<dbReference type="Pfam" id="PF03358">
    <property type="entry name" value="FMN_red"/>
    <property type="match status" value="1"/>
</dbReference>
<protein>
    <submittedName>
        <fullName evidence="4">NADPH-dependent FMN reductase</fullName>
    </submittedName>
</protein>
<dbReference type="Gene3D" id="3.40.50.360">
    <property type="match status" value="1"/>
</dbReference>
<accession>U5MSL5</accession>
<evidence type="ECO:0000313" key="4">
    <source>
        <dbReference type="EMBL" id="AGX42651.1"/>
    </source>
</evidence>